<keyword evidence="2" id="KW-1185">Reference proteome</keyword>
<dbReference type="VEuPathDB" id="PlasmoDB:PRELSG_1262200"/>
<name>A0A1J1HA85_PLARL</name>
<dbReference type="OrthoDB" id="371034at2759"/>
<evidence type="ECO:0000313" key="2">
    <source>
        <dbReference type="Proteomes" id="UP000220158"/>
    </source>
</evidence>
<evidence type="ECO:0000313" key="1">
    <source>
        <dbReference type="EMBL" id="CRH01728.1"/>
    </source>
</evidence>
<dbReference type="KEGG" id="prel:PRELSG_1262200"/>
<protein>
    <submittedName>
        <fullName evidence="1">Uncharacterized protein</fullName>
    </submittedName>
</protein>
<reference evidence="1 2" key="1">
    <citation type="submission" date="2015-04" db="EMBL/GenBank/DDBJ databases">
        <authorList>
            <consortium name="Pathogen Informatics"/>
        </authorList>
    </citation>
    <scope>NUCLEOTIDE SEQUENCE [LARGE SCALE GENOMIC DNA]</scope>
    <source>
        <strain evidence="1 2">SGS1</strain>
    </source>
</reference>
<dbReference type="EMBL" id="LN835307">
    <property type="protein sequence ID" value="CRH01728.1"/>
    <property type="molecule type" value="Genomic_DNA"/>
</dbReference>
<dbReference type="RefSeq" id="XP_028534727.1">
    <property type="nucleotide sequence ID" value="XM_028678437.1"/>
</dbReference>
<organism evidence="1 2">
    <name type="scientific">Plasmodium relictum</name>
    <dbReference type="NCBI Taxonomy" id="85471"/>
    <lineage>
        <taxon>Eukaryota</taxon>
        <taxon>Sar</taxon>
        <taxon>Alveolata</taxon>
        <taxon>Apicomplexa</taxon>
        <taxon>Aconoidasida</taxon>
        <taxon>Haemosporida</taxon>
        <taxon>Plasmodiidae</taxon>
        <taxon>Plasmodium</taxon>
        <taxon>Plasmodium (Haemamoeba)</taxon>
    </lineage>
</organism>
<dbReference type="Proteomes" id="UP000220158">
    <property type="component" value="Chromosome 12"/>
</dbReference>
<sequence length="612" mass="73907">MCVFLGSRFTKHEIHEAKKELSKKRKHYDDYDVYVYYKNLLELEKKKKNKKRKIVEDEFEPCNYISSIYKSKKIKKKTIYDYIDKDDNIYEDIVTNENFGEEKNYSDDINFTFFNESLSYALLRNNNYIDGIPIGVNVKEKNNFMKSIYTNDDNKNALCHFPSPSISYSSSCTASSSSYLKYEEKFTNDLNLEDKGINKKYENEINEKKEEFNKIKDKSKNKYFIKKKKKNTTKEMGPKLPEIFEEIRKNIGNENPNFDKNYKRYENTYVNILSYQNNMISIKMKEQKDFEKQIKEIYKPKSNFEGAFFDECGNNTGKMQIKSCILDINFLENEKDIKINDLNKYSNYYFPIEREQKFEKSHDYYYTDSYLEGDADSKDKRLYEKYVREIEKVKSKNNLFELCDPFLHKQEICAYSNFYDSLYKNSRKNLDNNNINSGKVKDLYFHYYKLINLNNDEQANKDELIKIYMPKKNWVHFNNYENNNSSNNIYDLRRKISFNNDLKKKNRFILFCKTKENNVKIKNIFNIKEFEEFNELMKQLKMYDIDFYKKEIINEDLHTNFQIETYDFSKYICEKLNISNVYGKNKDPKKTELKNDFFPKIPQFVFEAIFYS</sequence>
<gene>
    <name evidence="1" type="ORF">PRELSG_1262200</name>
</gene>
<accession>A0A1J1HA85</accession>
<dbReference type="GeneID" id="39737866"/>
<proteinExistence type="predicted"/>
<dbReference type="AlphaFoldDB" id="A0A1J1HA85"/>